<feature type="region of interest" description="Disordered" evidence="10">
    <location>
        <begin position="637"/>
        <end position="693"/>
    </location>
</feature>
<evidence type="ECO:0000256" key="1">
    <source>
        <dbReference type="ARBA" id="ARBA00004496"/>
    </source>
</evidence>
<dbReference type="PANTHER" id="PTHR46257:SF3">
    <property type="entry name" value="TYROSINE-PROTEIN PHOSPHATASE CORKSCREW"/>
    <property type="match status" value="1"/>
</dbReference>
<dbReference type="InterPro" id="IPR016130">
    <property type="entry name" value="Tyr_Pase_AS"/>
</dbReference>
<dbReference type="PROSITE" id="PS50001">
    <property type="entry name" value="SH2"/>
    <property type="match status" value="2"/>
</dbReference>
<dbReference type="Pfam" id="PF00017">
    <property type="entry name" value="SH2"/>
    <property type="match status" value="2"/>
</dbReference>
<dbReference type="InterPro" id="IPR000980">
    <property type="entry name" value="SH2"/>
</dbReference>
<dbReference type="SUPFAM" id="SSF55550">
    <property type="entry name" value="SH2 domain"/>
    <property type="match status" value="2"/>
</dbReference>
<dbReference type="SMART" id="SM00404">
    <property type="entry name" value="PTPc_motif"/>
    <property type="match status" value="1"/>
</dbReference>
<feature type="compositionally biased region" description="Low complexity" evidence="10">
    <location>
        <begin position="671"/>
        <end position="682"/>
    </location>
</feature>
<dbReference type="SMART" id="SM00252">
    <property type="entry name" value="SH2"/>
    <property type="match status" value="2"/>
</dbReference>
<feature type="compositionally biased region" description="Polar residues" evidence="10">
    <location>
        <begin position="650"/>
        <end position="663"/>
    </location>
</feature>
<feature type="domain" description="SH2" evidence="11">
    <location>
        <begin position="116"/>
        <end position="211"/>
    </location>
</feature>
<dbReference type="InterPro" id="IPR052123">
    <property type="entry name" value="Non-rcpt_Tyr_Phosphatase"/>
</dbReference>
<evidence type="ECO:0000256" key="3">
    <source>
        <dbReference type="ARBA" id="ARBA00022490"/>
    </source>
</evidence>
<evidence type="ECO:0000256" key="4">
    <source>
        <dbReference type="ARBA" id="ARBA00022737"/>
    </source>
</evidence>
<dbReference type="Gene3D" id="3.30.505.10">
    <property type="entry name" value="SH2 domain"/>
    <property type="match status" value="2"/>
</dbReference>
<dbReference type="PRINTS" id="PR00401">
    <property type="entry name" value="SH2DOMAIN"/>
</dbReference>
<dbReference type="SMART" id="SM00194">
    <property type="entry name" value="PTPc"/>
    <property type="match status" value="1"/>
</dbReference>
<gene>
    <name evidence="14" type="primary">PTN11</name>
    <name evidence="14" type="ORF">TR158712</name>
</gene>
<keyword evidence="4" id="KW-0677">Repeat</keyword>
<keyword evidence="6" id="KW-0904">Protein phosphatase</keyword>
<dbReference type="PANTHER" id="PTHR46257">
    <property type="entry name" value="TYROSINE-PROTEIN PHOSPHATASE CORKSCREW"/>
    <property type="match status" value="1"/>
</dbReference>
<dbReference type="GO" id="GO:0030154">
    <property type="term" value="P:cell differentiation"/>
    <property type="evidence" value="ECO:0007669"/>
    <property type="project" value="TreeGrafter"/>
</dbReference>
<feature type="domain" description="Tyrosine-protein phosphatase" evidence="12">
    <location>
        <begin position="241"/>
        <end position="547"/>
    </location>
</feature>
<keyword evidence="5" id="KW-0378">Hydrolase</keyword>
<reference evidence="14" key="1">
    <citation type="submission" date="2016-01" db="EMBL/GenBank/DDBJ databases">
        <title>Reference transcriptome for the parasite Schistocephalus solidus: insights into the molecular evolution of parasitism.</title>
        <authorList>
            <person name="Hebert F.O."/>
            <person name="Grambauer S."/>
            <person name="Barber I."/>
            <person name="Landry C.R."/>
            <person name="Aubin-Horth N."/>
        </authorList>
    </citation>
    <scope>NUCLEOTIDE SEQUENCE</scope>
</reference>
<evidence type="ECO:0000259" key="13">
    <source>
        <dbReference type="PROSITE" id="PS50056"/>
    </source>
</evidence>
<dbReference type="PRINTS" id="PR00700">
    <property type="entry name" value="PRTYPHPHTASE"/>
</dbReference>
<dbReference type="EC" id="3.1.3.48" evidence="2"/>
<evidence type="ECO:0000256" key="9">
    <source>
        <dbReference type="PROSITE-ProRule" id="PRU00191"/>
    </source>
</evidence>
<dbReference type="GO" id="GO:0035556">
    <property type="term" value="P:intracellular signal transduction"/>
    <property type="evidence" value="ECO:0007669"/>
    <property type="project" value="TreeGrafter"/>
</dbReference>
<feature type="domain" description="Tyrosine specific protein phosphatases" evidence="13">
    <location>
        <begin position="462"/>
        <end position="538"/>
    </location>
</feature>
<dbReference type="PROSITE" id="PS50055">
    <property type="entry name" value="TYR_PHOSPHATASE_PTP"/>
    <property type="match status" value="1"/>
</dbReference>
<dbReference type="InterPro" id="IPR029021">
    <property type="entry name" value="Prot-tyrosine_phosphatase-like"/>
</dbReference>
<dbReference type="FunFam" id="3.30.505.10:FF:000018">
    <property type="entry name" value="Tyrosine-protein phosphatase non-receptor type"/>
    <property type="match status" value="1"/>
</dbReference>
<evidence type="ECO:0000259" key="12">
    <source>
        <dbReference type="PROSITE" id="PS50055"/>
    </source>
</evidence>
<comment type="subcellular location">
    <subcellularLocation>
        <location evidence="1">Cytoplasm</location>
    </subcellularLocation>
</comment>
<dbReference type="Gene3D" id="3.90.190.10">
    <property type="entry name" value="Protein tyrosine phosphatase superfamily"/>
    <property type="match status" value="1"/>
</dbReference>
<evidence type="ECO:0000313" key="14">
    <source>
        <dbReference type="EMBL" id="JAP56737.1"/>
    </source>
</evidence>
<proteinExistence type="predicted"/>
<keyword evidence="14" id="KW-0675">Receptor</keyword>
<dbReference type="InterPro" id="IPR000242">
    <property type="entry name" value="PTP_cat"/>
</dbReference>
<dbReference type="PROSITE" id="PS50056">
    <property type="entry name" value="TYR_PHOSPHATASE_2"/>
    <property type="match status" value="1"/>
</dbReference>
<keyword evidence="3" id="KW-0963">Cytoplasm</keyword>
<evidence type="ECO:0000256" key="2">
    <source>
        <dbReference type="ARBA" id="ARBA00013064"/>
    </source>
</evidence>
<dbReference type="CDD" id="cd10340">
    <property type="entry name" value="SH2_N-SH2_SHP_like"/>
    <property type="match status" value="1"/>
</dbReference>
<evidence type="ECO:0000256" key="6">
    <source>
        <dbReference type="ARBA" id="ARBA00022912"/>
    </source>
</evidence>
<dbReference type="SUPFAM" id="SSF52799">
    <property type="entry name" value="(Phosphotyrosine protein) phosphatases II"/>
    <property type="match status" value="1"/>
</dbReference>
<dbReference type="Pfam" id="PF00102">
    <property type="entry name" value="Y_phosphatase"/>
    <property type="match status" value="1"/>
</dbReference>
<dbReference type="CDD" id="cd09931">
    <property type="entry name" value="SH2_C-SH2_SHP_like"/>
    <property type="match status" value="1"/>
</dbReference>
<feature type="domain" description="SH2" evidence="11">
    <location>
        <begin position="8"/>
        <end position="104"/>
    </location>
</feature>
<accession>A0A0X3Q3F9</accession>
<dbReference type="GO" id="GO:0001784">
    <property type="term" value="F:phosphotyrosine residue binding"/>
    <property type="evidence" value="ECO:0007669"/>
    <property type="project" value="TreeGrafter"/>
</dbReference>
<sequence>MAQDCRKWFHNELTGIEAEKLLIAKGVPGSFLVRQSHSNPGNFTLSVRRQDSFAHIRIQNTGDFLSIHGGEKFATLTELVNYYRENRGQLTEKNGATIDLLYPLFVDDIICESSRWFHGHLTAKEAQNLLLEKGKNGSFLVRESVRQPGSYVLSVVTGDFVSHILICRKPNAKFDIGGGPEFSSLGQLIDYYSRSPMMDKNGGLVCLKQPFNATRLNVSTLDKRIAQLEKQKSRGQYLSGFLEEFEELHQDTHEAPRTEGSRSYNQFRNRYKNILPFDSTRVVLLDGSPTDPGSDYINANYIVPPPFLTEAAAEAKQYAHASDPKIERSPSPRAPPPLPYLRYIATQGVLPETCSDFWRMVWQERSSILVMLTKEMECGRNRCFRYWPTTTEGNLMLPTNNGSLCISHISERNMQTYLLREFRLCLVDRPSEESSTESLTVYHFQFLAWPEHGTPTDPSCFLNFMCHIASQQDGLTSSGPMIVHCSSGIGRTGTFIVIDMLMRCIQSFGLHMDIDIARTVQAVREQRSGMVQTVAQYCFIYKAVQEFVSRLLLRVKLRNALQPYGVDYTNLRPTPSDRCLSCTAPSSLSLPGWPSSPPSGSIGVPSATAVGSLTCMGESAPPCTGLGLPHNLSYPQPHKFPPALPPHRSSVVTATATALSSPQGAGGGHLSSSTSSASSSTAVIAKKLSTASR</sequence>
<dbReference type="AlphaFoldDB" id="A0A0X3Q3F9"/>
<dbReference type="GO" id="GO:0005737">
    <property type="term" value="C:cytoplasm"/>
    <property type="evidence" value="ECO:0007669"/>
    <property type="project" value="UniProtKB-SubCell"/>
</dbReference>
<evidence type="ECO:0000256" key="8">
    <source>
        <dbReference type="ARBA" id="ARBA00051722"/>
    </source>
</evidence>
<evidence type="ECO:0000256" key="10">
    <source>
        <dbReference type="SAM" id="MobiDB-lite"/>
    </source>
</evidence>
<dbReference type="InterPro" id="IPR036860">
    <property type="entry name" value="SH2_dom_sf"/>
</dbReference>
<keyword evidence="7 9" id="KW-0727">SH2 domain</keyword>
<dbReference type="GO" id="GO:0004726">
    <property type="term" value="F:non-membrane spanning protein tyrosine phosphatase activity"/>
    <property type="evidence" value="ECO:0007669"/>
    <property type="project" value="TreeGrafter"/>
</dbReference>
<comment type="catalytic activity">
    <reaction evidence="8">
        <text>O-phospho-L-tyrosyl-[protein] + H2O = L-tyrosyl-[protein] + phosphate</text>
        <dbReference type="Rhea" id="RHEA:10684"/>
        <dbReference type="Rhea" id="RHEA-COMP:10136"/>
        <dbReference type="Rhea" id="RHEA-COMP:20101"/>
        <dbReference type="ChEBI" id="CHEBI:15377"/>
        <dbReference type="ChEBI" id="CHEBI:43474"/>
        <dbReference type="ChEBI" id="CHEBI:46858"/>
        <dbReference type="ChEBI" id="CHEBI:61978"/>
        <dbReference type="EC" id="3.1.3.48"/>
    </reaction>
</comment>
<dbReference type="EMBL" id="GEEE01006488">
    <property type="protein sequence ID" value="JAP56737.1"/>
    <property type="molecule type" value="Transcribed_RNA"/>
</dbReference>
<name>A0A0X3Q3F9_SCHSO</name>
<protein>
    <recommendedName>
        <fullName evidence="2">protein-tyrosine-phosphatase</fullName>
        <ecNumber evidence="2">3.1.3.48</ecNumber>
    </recommendedName>
</protein>
<evidence type="ECO:0000259" key="11">
    <source>
        <dbReference type="PROSITE" id="PS50001"/>
    </source>
</evidence>
<organism evidence="14">
    <name type="scientific">Schistocephalus solidus</name>
    <name type="common">Tapeworm</name>
    <dbReference type="NCBI Taxonomy" id="70667"/>
    <lineage>
        <taxon>Eukaryota</taxon>
        <taxon>Metazoa</taxon>
        <taxon>Spiralia</taxon>
        <taxon>Lophotrochozoa</taxon>
        <taxon>Platyhelminthes</taxon>
        <taxon>Cestoda</taxon>
        <taxon>Eucestoda</taxon>
        <taxon>Diphyllobothriidea</taxon>
        <taxon>Diphyllobothriidae</taxon>
        <taxon>Schistocephalus</taxon>
    </lineage>
</organism>
<dbReference type="PROSITE" id="PS00383">
    <property type="entry name" value="TYR_PHOSPHATASE_1"/>
    <property type="match status" value="1"/>
</dbReference>
<dbReference type="InterPro" id="IPR000387">
    <property type="entry name" value="Tyr_Pase_dom"/>
</dbReference>
<evidence type="ECO:0000256" key="7">
    <source>
        <dbReference type="ARBA" id="ARBA00022999"/>
    </source>
</evidence>
<dbReference type="GO" id="GO:0000278">
    <property type="term" value="P:mitotic cell cycle"/>
    <property type="evidence" value="ECO:0007669"/>
    <property type="project" value="TreeGrafter"/>
</dbReference>
<dbReference type="InterPro" id="IPR003595">
    <property type="entry name" value="Tyr_Pase_cat"/>
</dbReference>
<evidence type="ECO:0000256" key="5">
    <source>
        <dbReference type="ARBA" id="ARBA00022801"/>
    </source>
</evidence>